<accession>A0AC61KY09</accession>
<proteinExistence type="predicted"/>
<dbReference type="Proteomes" id="UP000248329">
    <property type="component" value="Unassembled WGS sequence"/>
</dbReference>
<name>A0AC61KY09_9EURY</name>
<sequence>MRGQALAPLLNNSLDQSHGERMQKYRAQSIKKHGRNLSLFVTSSFFPSVSLTGSRCELNCKHCEGRLLSRLIPTESPERLEEVARRIARGGAIGMLVTGGCDANGKVPTATVAESIRRIKQETDLIIIAHTGFITPDEACALADSGLDGIAFDVVGDAGTIQRVYGINANREDYTSHRHNLSFFKPLKP</sequence>
<reference evidence="1" key="1">
    <citation type="submission" date="2018-01" db="EMBL/GenBank/DDBJ databases">
        <authorList>
            <person name="Krukenberg V."/>
        </authorList>
    </citation>
    <scope>NUCLEOTIDE SEQUENCE</scope>
    <source>
        <strain evidence="1">E20ANME2</strain>
    </source>
</reference>
<comment type="caution">
    <text evidence="1">The sequence shown here is derived from an EMBL/GenBank/DDBJ whole genome shotgun (WGS) entry which is preliminary data.</text>
</comment>
<organism evidence="1 2">
    <name type="scientific">Candidatus Methanogaster sp</name>
    <dbReference type="NCBI Taxonomy" id="3386292"/>
    <lineage>
        <taxon>Archaea</taxon>
        <taxon>Methanobacteriati</taxon>
        <taxon>Methanobacteriota</taxon>
        <taxon>Stenosarchaea group</taxon>
        <taxon>Methanomicrobia</taxon>
        <taxon>Methanosarcinales</taxon>
        <taxon>ANME-2 cluster</taxon>
        <taxon>Candidatus Methanogasteraceae</taxon>
        <taxon>Candidatus Methanogaster</taxon>
    </lineage>
</organism>
<evidence type="ECO:0000313" key="2">
    <source>
        <dbReference type="Proteomes" id="UP000248329"/>
    </source>
</evidence>
<dbReference type="EMBL" id="PQXF01000114">
    <property type="protein sequence ID" value="PXF56259.1"/>
    <property type="molecule type" value="Genomic_DNA"/>
</dbReference>
<gene>
    <name evidence="1" type="ORF">C4B59_17195</name>
</gene>
<evidence type="ECO:0000313" key="1">
    <source>
        <dbReference type="EMBL" id="PXF56259.1"/>
    </source>
</evidence>
<protein>
    <submittedName>
        <fullName evidence="1">Uncharacterized protein</fullName>
    </submittedName>
</protein>